<name>A0A9N9BIN7_9GLOM</name>
<feature type="compositionally biased region" description="Basic residues" evidence="1">
    <location>
        <begin position="1"/>
        <end position="17"/>
    </location>
</feature>
<feature type="region of interest" description="Disordered" evidence="1">
    <location>
        <begin position="140"/>
        <end position="238"/>
    </location>
</feature>
<organism evidence="2 3">
    <name type="scientific">Ambispora leptoticha</name>
    <dbReference type="NCBI Taxonomy" id="144679"/>
    <lineage>
        <taxon>Eukaryota</taxon>
        <taxon>Fungi</taxon>
        <taxon>Fungi incertae sedis</taxon>
        <taxon>Mucoromycota</taxon>
        <taxon>Glomeromycotina</taxon>
        <taxon>Glomeromycetes</taxon>
        <taxon>Archaeosporales</taxon>
        <taxon>Ambisporaceae</taxon>
        <taxon>Ambispora</taxon>
    </lineage>
</organism>
<feature type="compositionally biased region" description="Basic and acidic residues" evidence="1">
    <location>
        <begin position="189"/>
        <end position="199"/>
    </location>
</feature>
<dbReference type="EMBL" id="CAJVPS010002317">
    <property type="protein sequence ID" value="CAG8565269.1"/>
    <property type="molecule type" value="Genomic_DNA"/>
</dbReference>
<dbReference type="Proteomes" id="UP000789508">
    <property type="component" value="Unassembled WGS sequence"/>
</dbReference>
<feature type="compositionally biased region" description="Basic and acidic residues" evidence="1">
    <location>
        <begin position="224"/>
        <end position="238"/>
    </location>
</feature>
<accession>A0A9N9BIN7</accession>
<protein>
    <submittedName>
        <fullName evidence="2">11367_t:CDS:1</fullName>
    </submittedName>
</protein>
<dbReference type="AlphaFoldDB" id="A0A9N9BIN7"/>
<sequence length="345" mass="40085">MATRSGKRTKSRKRAKKSSQVLQDQHQLEEIFSPEFLEKRQRTLDHIRGQELECRRLAKVFTKMADSHRKFYEAVESVQEEELSKIAADLFSPENDPCSDILGSVPDPLKQSNAIDFSAEQNSNYTNKKTYGFYSDGDFEMGIGDADAPWEPDEELYTSPEDEQFQKEDIVSSPSIQGQETQIDVVTSNREDTESHIDQLDYSNSEDAQAKPANSIVEDEEDNNESHQEQIEEPPFEPKFESRYFRMRPDKREKWTLYQRQWLTREFRAHFERRTAIDQVTKKEVSAELEGIIVGKPEINIYQCVRSYLTGRTACTNPDVIVAIEKWIRKEVDSNGEIDESHFNF</sequence>
<feature type="region of interest" description="Disordered" evidence="1">
    <location>
        <begin position="1"/>
        <end position="24"/>
    </location>
</feature>
<evidence type="ECO:0000313" key="2">
    <source>
        <dbReference type="EMBL" id="CAG8565269.1"/>
    </source>
</evidence>
<evidence type="ECO:0000313" key="3">
    <source>
        <dbReference type="Proteomes" id="UP000789508"/>
    </source>
</evidence>
<feature type="compositionally biased region" description="Polar residues" evidence="1">
    <location>
        <begin position="172"/>
        <end position="188"/>
    </location>
</feature>
<proteinExistence type="predicted"/>
<dbReference type="OrthoDB" id="10318284at2759"/>
<reference evidence="2" key="1">
    <citation type="submission" date="2021-06" db="EMBL/GenBank/DDBJ databases">
        <authorList>
            <person name="Kallberg Y."/>
            <person name="Tangrot J."/>
            <person name="Rosling A."/>
        </authorList>
    </citation>
    <scope>NUCLEOTIDE SEQUENCE</scope>
    <source>
        <strain evidence="2">FL130A</strain>
    </source>
</reference>
<comment type="caution">
    <text evidence="2">The sequence shown here is derived from an EMBL/GenBank/DDBJ whole genome shotgun (WGS) entry which is preliminary data.</text>
</comment>
<keyword evidence="3" id="KW-1185">Reference proteome</keyword>
<evidence type="ECO:0000256" key="1">
    <source>
        <dbReference type="SAM" id="MobiDB-lite"/>
    </source>
</evidence>
<feature type="compositionally biased region" description="Acidic residues" evidence="1">
    <location>
        <begin position="148"/>
        <end position="163"/>
    </location>
</feature>
<gene>
    <name evidence="2" type="ORF">ALEPTO_LOCUS6548</name>
</gene>